<evidence type="ECO:0000313" key="8">
    <source>
        <dbReference type="Proteomes" id="UP000283087"/>
    </source>
</evidence>
<keyword evidence="5" id="KW-1003">Cell membrane</keyword>
<keyword evidence="5" id="KW-0406">Ion transport</keyword>
<keyword evidence="3 5" id="KW-1133">Transmembrane helix</keyword>
<dbReference type="OrthoDB" id="5705501at2"/>
<keyword evidence="4 5" id="KW-0472">Membrane</keyword>
<dbReference type="GO" id="GO:0005886">
    <property type="term" value="C:plasma membrane"/>
    <property type="evidence" value="ECO:0007669"/>
    <property type="project" value="UniProtKB-SubCell"/>
</dbReference>
<dbReference type="SUPFAM" id="SSF50182">
    <property type="entry name" value="Sm-like ribonucleoproteins"/>
    <property type="match status" value="1"/>
</dbReference>
<dbReference type="InterPro" id="IPR010920">
    <property type="entry name" value="LSM_dom_sf"/>
</dbReference>
<protein>
    <recommendedName>
        <fullName evidence="5">Small-conductance mechanosensitive channel</fullName>
    </recommendedName>
</protein>
<dbReference type="AlphaFoldDB" id="A0A430KRP4"/>
<dbReference type="PANTHER" id="PTHR30221:SF8">
    <property type="entry name" value="SMALL-CONDUCTANCE MECHANOSENSITIVE CHANNEL"/>
    <property type="match status" value="1"/>
</dbReference>
<reference evidence="7 8" key="1">
    <citation type="submission" date="2018-11" db="EMBL/GenBank/DDBJ databases">
        <title>The draft genome sequence of Amphritea opalescens ANRC-JH13T.</title>
        <authorList>
            <person name="Fang Z."/>
            <person name="Zhang Y."/>
            <person name="Han X."/>
        </authorList>
    </citation>
    <scope>NUCLEOTIDE SEQUENCE [LARGE SCALE GENOMIC DNA]</scope>
    <source>
        <strain evidence="7 8">ANRC-JH13</strain>
    </source>
</reference>
<evidence type="ECO:0000256" key="2">
    <source>
        <dbReference type="ARBA" id="ARBA00022692"/>
    </source>
</evidence>
<evidence type="ECO:0000313" key="7">
    <source>
        <dbReference type="EMBL" id="RTE66146.1"/>
    </source>
</evidence>
<comment type="caution">
    <text evidence="7">The sequence shown here is derived from an EMBL/GenBank/DDBJ whole genome shotgun (WGS) entry which is preliminary data.</text>
</comment>
<gene>
    <name evidence="7" type="ORF">EH243_08480</name>
</gene>
<keyword evidence="2 5" id="KW-0812">Transmembrane</keyword>
<accession>A0A430KRP4</accession>
<dbReference type="InterPro" id="IPR023408">
    <property type="entry name" value="MscS_beta-dom_sf"/>
</dbReference>
<comment type="caution">
    <text evidence="5">Lacks conserved residue(s) required for the propagation of feature annotation.</text>
</comment>
<evidence type="ECO:0000259" key="6">
    <source>
        <dbReference type="Pfam" id="PF00924"/>
    </source>
</evidence>
<proteinExistence type="inferred from homology"/>
<dbReference type="InterPro" id="IPR045275">
    <property type="entry name" value="MscS_archaea/bacteria_type"/>
</dbReference>
<evidence type="ECO:0000256" key="1">
    <source>
        <dbReference type="ARBA" id="ARBA00004370"/>
    </source>
</evidence>
<dbReference type="InterPro" id="IPR006685">
    <property type="entry name" value="MscS_channel_2nd"/>
</dbReference>
<dbReference type="Gene3D" id="2.30.30.60">
    <property type="match status" value="1"/>
</dbReference>
<keyword evidence="5" id="KW-0407">Ion channel</keyword>
<comment type="subcellular location">
    <subcellularLocation>
        <location evidence="5">Cell inner membrane</location>
        <topology evidence="5">Multi-pass membrane protein</topology>
    </subcellularLocation>
    <subcellularLocation>
        <location evidence="1">Membrane</location>
    </subcellularLocation>
</comment>
<evidence type="ECO:0000256" key="4">
    <source>
        <dbReference type="ARBA" id="ARBA00023136"/>
    </source>
</evidence>
<keyword evidence="5" id="KW-0997">Cell inner membrane</keyword>
<keyword evidence="8" id="KW-1185">Reference proteome</keyword>
<feature type="domain" description="Mechanosensitive ion channel MscS" evidence="6">
    <location>
        <begin position="89"/>
        <end position="154"/>
    </location>
</feature>
<dbReference type="Proteomes" id="UP000283087">
    <property type="component" value="Unassembled WGS sequence"/>
</dbReference>
<name>A0A430KRP4_9GAMM</name>
<evidence type="ECO:0000256" key="5">
    <source>
        <dbReference type="RuleBase" id="RU369025"/>
    </source>
</evidence>
<comment type="subunit">
    <text evidence="5">Homoheptamer.</text>
</comment>
<organism evidence="7 8">
    <name type="scientific">Amphritea opalescens</name>
    <dbReference type="NCBI Taxonomy" id="2490544"/>
    <lineage>
        <taxon>Bacteria</taxon>
        <taxon>Pseudomonadati</taxon>
        <taxon>Pseudomonadota</taxon>
        <taxon>Gammaproteobacteria</taxon>
        <taxon>Oceanospirillales</taxon>
        <taxon>Oceanospirillaceae</taxon>
        <taxon>Amphritea</taxon>
    </lineage>
</organism>
<dbReference type="PANTHER" id="PTHR30221">
    <property type="entry name" value="SMALL-CONDUCTANCE MECHANOSENSITIVE CHANNEL"/>
    <property type="match status" value="1"/>
</dbReference>
<feature type="transmembrane region" description="Helical" evidence="5">
    <location>
        <begin position="40"/>
        <end position="61"/>
    </location>
</feature>
<sequence>MKYVIVLAVIAAYILALRFINRHINRLGELKGTDAYRLKYIAKTLNIALTLLFFTLLTLILGIQYAQLSVFLSSVFAIIGVAMFAQWSILSNITASLIIFFGFPYRVGDFIKIVDKDDDIRGIVDEITLFHVIIRRQGEIITYPNTLILQKAVIKFDHPTPNQAMPSETELGESTVATQASVDVQLTDAQPKEAQPKEVQPK</sequence>
<comment type="function">
    <text evidence="5">Mechanosensitive channel that participates in the regulation of osmotic pressure changes within the cell, opening in response to stretch forces in the membrane lipid bilayer, without the need for other proteins. Contributes to normal resistance to hypoosmotic shock. Forms an ion channel of 1.0 nanosiemens conductance with a slight preference for anions.</text>
</comment>
<keyword evidence="5" id="KW-0813">Transport</keyword>
<comment type="similarity">
    <text evidence="5">Belongs to the MscS (TC 1.A.23) family.</text>
</comment>
<dbReference type="Pfam" id="PF00924">
    <property type="entry name" value="MS_channel_2nd"/>
    <property type="match status" value="1"/>
</dbReference>
<evidence type="ECO:0000256" key="3">
    <source>
        <dbReference type="ARBA" id="ARBA00022989"/>
    </source>
</evidence>
<dbReference type="EMBL" id="RQXW01000006">
    <property type="protein sequence ID" value="RTE66146.1"/>
    <property type="molecule type" value="Genomic_DNA"/>
</dbReference>
<dbReference type="GO" id="GO:0008381">
    <property type="term" value="F:mechanosensitive monoatomic ion channel activity"/>
    <property type="evidence" value="ECO:0007669"/>
    <property type="project" value="InterPro"/>
</dbReference>
<dbReference type="RefSeq" id="WP_126158219.1">
    <property type="nucleotide sequence ID" value="NZ_RQXW01000006.1"/>
</dbReference>